<feature type="region of interest" description="Disordered" evidence="4">
    <location>
        <begin position="595"/>
        <end position="649"/>
    </location>
</feature>
<dbReference type="GO" id="GO:0036064">
    <property type="term" value="C:ciliary basal body"/>
    <property type="evidence" value="ECO:0007669"/>
    <property type="project" value="TreeGrafter"/>
</dbReference>
<name>A0A6U0LP69_9EUKA</name>
<dbReference type="GO" id="GO:0005524">
    <property type="term" value="F:ATP binding"/>
    <property type="evidence" value="ECO:0007669"/>
    <property type="project" value="UniProtKB-KW"/>
</dbReference>
<feature type="compositionally biased region" description="Low complexity" evidence="4">
    <location>
        <begin position="693"/>
        <end position="706"/>
    </location>
</feature>
<dbReference type="SUPFAM" id="SSF56059">
    <property type="entry name" value="Glutathione synthetase ATP-binding domain-like"/>
    <property type="match status" value="1"/>
</dbReference>
<evidence type="ECO:0000256" key="3">
    <source>
        <dbReference type="ARBA" id="ARBA00022840"/>
    </source>
</evidence>
<reference evidence="5" key="1">
    <citation type="submission" date="2021-01" db="EMBL/GenBank/DDBJ databases">
        <authorList>
            <person name="Corre E."/>
            <person name="Pelletier E."/>
            <person name="Niang G."/>
            <person name="Scheremetjew M."/>
            <person name="Finn R."/>
            <person name="Kale V."/>
            <person name="Holt S."/>
            <person name="Cochrane G."/>
            <person name="Meng A."/>
            <person name="Brown T."/>
            <person name="Cohen L."/>
        </authorList>
    </citation>
    <scope>NUCLEOTIDE SEQUENCE</scope>
    <source>
        <strain evidence="5">WS</strain>
    </source>
</reference>
<proteinExistence type="predicted"/>
<feature type="compositionally biased region" description="Low complexity" evidence="4">
    <location>
        <begin position="203"/>
        <end position="214"/>
    </location>
</feature>
<evidence type="ECO:0000313" key="5">
    <source>
        <dbReference type="EMBL" id="CAD9084369.1"/>
    </source>
</evidence>
<feature type="compositionally biased region" description="Low complexity" evidence="4">
    <location>
        <begin position="221"/>
        <end position="239"/>
    </location>
</feature>
<evidence type="ECO:0000256" key="2">
    <source>
        <dbReference type="ARBA" id="ARBA00022741"/>
    </source>
</evidence>
<dbReference type="GO" id="GO:0000226">
    <property type="term" value="P:microtubule cytoskeleton organization"/>
    <property type="evidence" value="ECO:0007669"/>
    <property type="project" value="TreeGrafter"/>
</dbReference>
<feature type="region of interest" description="Disordered" evidence="4">
    <location>
        <begin position="314"/>
        <end position="370"/>
    </location>
</feature>
<evidence type="ECO:0000256" key="1">
    <source>
        <dbReference type="ARBA" id="ARBA00022598"/>
    </source>
</evidence>
<feature type="compositionally biased region" description="Low complexity" evidence="4">
    <location>
        <begin position="133"/>
        <end position="143"/>
    </location>
</feature>
<feature type="region of interest" description="Disordered" evidence="4">
    <location>
        <begin position="683"/>
        <end position="717"/>
    </location>
</feature>
<feature type="compositionally biased region" description="Low complexity" evidence="4">
    <location>
        <begin position="333"/>
        <end position="354"/>
    </location>
</feature>
<evidence type="ECO:0008006" key="7">
    <source>
        <dbReference type="Google" id="ProtNLM"/>
    </source>
</evidence>
<feature type="compositionally biased region" description="Low complexity" evidence="4">
    <location>
        <begin position="633"/>
        <end position="649"/>
    </location>
</feature>
<feature type="compositionally biased region" description="Basic and acidic residues" evidence="4">
    <location>
        <begin position="595"/>
        <end position="604"/>
    </location>
</feature>
<dbReference type="Pfam" id="PF03133">
    <property type="entry name" value="TTL"/>
    <property type="match status" value="1"/>
</dbReference>
<feature type="region of interest" description="Disordered" evidence="4">
    <location>
        <begin position="464"/>
        <end position="492"/>
    </location>
</feature>
<sequence>MSSLPALHEIFDLTTSKLITLLSSTLPARLREVAHDEARNELQEYMEMVANELDERQTTYDWIEKEMKHKYTQEPKHHHSTPMNTTTPDAVTAPLQHHPTTTVSNHQASHSSSPHELHLTSCGASQGAAIFTSTTTNNHPTHSSPKRKRKQILEPQKSHTHPPQLATHPLPHSHTQAKPATPSPTHQKKLFHGKTELSPPSPIIRSPSALSPSSSHKRLSLHSNFSTTTSHHSSSTSPSNRLKSDKRLKYEINKNVYHNPQVELPKSKLTDDFKRTVKAKVDTKVVKVTHMSRGVTGGFFIVNPNRMRREMLLKQKKKRKKKQKENVVKKASKNSPSKASTTSMRTTKTTSRKPSVPKRPSQSAPRTLNAGEKYLSKTTSPVHKPNMLHQLNRSFSESKLMRHVHETSLDNVDETENAEEILTEDSDVQETSSMDSEVKIVQPTDSFALSTEDQPQNLEPIHMEQSEDSLSSTREDNLPIEKSSINSGDGERSITLLVPDDPTSAPNDLSNVAEVESICNNVLTEEASVADDTDFIDAKMEAEILEENMDPHILSPQKGVPTKAPLLLVTPAGKSRRVLLSGATLEILSVGNESYEHRVPDKHQIRSPFRPAENEQRESPDVGDTTDNESDGDSVVSLALSDGSSDSRGDSFSFICESKSDVSHHQGYREQIQKQVEEYKKCKEAKKERNAPQDDTSSKSSTSQSDNTPANPYQHVKRSKKISIFERRISRKHLFHLRKSLVSRLSNSDAFQKKTELSEQDMHGTYFERLTEQVQDLDPVFVVRFLDERCCKSFPEAQRQLLDRCSSWKRIISEKVDYSHLYTSFYDIFTASHRSVITESEVATITNNRVKRSSRSHAEHDENYSVLLTKVLEQLDQWHVAAPLENGSNCLYSCILNNREEVYEIVSGATTAHSDSTEWMENPPHNDSWNLYWSWSRPQVERHKLLIWQKINHFSNAKQLTSKDFLKRSIDRFTRVPGRKRDEFSIMPPTFSLPHEYIKLVEMYAENDGRPWIVKPIGQSRGRGIRIVTDISRVDHNEHVVVQRYIENPLLLDGYKFDLRIYVLVTHFQPLEAFIYTDGFARFASEKFSLDTQSFKDVFIHLTNTSIQQKAMKGTQKILISELADRLKTLGYDWDTIFERIVSTIIKSLVCVEDLIAEPKHATEGPRLDVNSFELFGYDVLLTDTSDCWLLEVNASPSMEKHDIIDSLKDSLIRDTIKVVDPIYFDRWALKSIIERRLEGKKKRSYRRTSVHTQSELNDDLKAILHGRMPRMYGEEPSCLSETKYRRIAPGPVYKKMRRIRK</sequence>
<dbReference type="PROSITE" id="PS51221">
    <property type="entry name" value="TTL"/>
    <property type="match status" value="1"/>
</dbReference>
<feature type="compositionally biased region" description="Polar residues" evidence="4">
    <location>
        <begin position="98"/>
        <end position="112"/>
    </location>
</feature>
<dbReference type="PANTHER" id="PTHR12241">
    <property type="entry name" value="TUBULIN POLYGLUTAMYLASE"/>
    <property type="match status" value="1"/>
</dbReference>
<accession>A0A6U0LP69</accession>
<dbReference type="EMBL" id="HBGD01009254">
    <property type="protein sequence ID" value="CAD9084369.1"/>
    <property type="molecule type" value="Transcribed_RNA"/>
</dbReference>
<dbReference type="EMBL" id="HBGD01009255">
    <property type="protein sequence ID" value="CAD9084370.1"/>
    <property type="molecule type" value="Transcribed_RNA"/>
</dbReference>
<keyword evidence="2" id="KW-0547">Nucleotide-binding</keyword>
<dbReference type="GO" id="GO:0015631">
    <property type="term" value="F:tubulin binding"/>
    <property type="evidence" value="ECO:0007669"/>
    <property type="project" value="TreeGrafter"/>
</dbReference>
<dbReference type="PANTHER" id="PTHR12241:SF155">
    <property type="entry name" value="TUBULIN-TYROSINE LIGASE FAMILY PROTEIN"/>
    <property type="match status" value="1"/>
</dbReference>
<evidence type="ECO:0000313" key="6">
    <source>
        <dbReference type="EMBL" id="CAD9084370.1"/>
    </source>
</evidence>
<protein>
    <recommendedName>
        <fullName evidence="7">Tubulin--tyrosine ligase-like protein 9</fullName>
    </recommendedName>
</protein>
<dbReference type="GO" id="GO:0070740">
    <property type="term" value="F:tubulin-glutamic acid ligase activity"/>
    <property type="evidence" value="ECO:0007669"/>
    <property type="project" value="TreeGrafter"/>
</dbReference>
<feature type="region of interest" description="Disordered" evidence="4">
    <location>
        <begin position="71"/>
        <end position="121"/>
    </location>
</feature>
<feature type="region of interest" description="Disordered" evidence="4">
    <location>
        <begin position="133"/>
        <end position="244"/>
    </location>
</feature>
<keyword evidence="3" id="KW-0067">ATP-binding</keyword>
<keyword evidence="1" id="KW-0436">Ligase</keyword>
<gene>
    <name evidence="5" type="ORF">PCOS0759_LOCUS7623</name>
    <name evidence="6" type="ORF">PCOS0759_LOCUS7624</name>
</gene>
<feature type="compositionally biased region" description="Basic and acidic residues" evidence="4">
    <location>
        <begin position="683"/>
        <end position="692"/>
    </location>
</feature>
<dbReference type="InterPro" id="IPR004344">
    <property type="entry name" value="TTL/TTLL_fam"/>
</dbReference>
<feature type="compositionally biased region" description="Basic residues" evidence="4">
    <location>
        <begin position="314"/>
        <end position="323"/>
    </location>
</feature>
<dbReference type="Gene3D" id="3.30.470.20">
    <property type="entry name" value="ATP-grasp fold, B domain"/>
    <property type="match status" value="1"/>
</dbReference>
<organism evidence="5">
    <name type="scientific">Percolomonas cosmopolitus</name>
    <dbReference type="NCBI Taxonomy" id="63605"/>
    <lineage>
        <taxon>Eukaryota</taxon>
        <taxon>Discoba</taxon>
        <taxon>Heterolobosea</taxon>
        <taxon>Tetramitia</taxon>
        <taxon>Eutetramitia</taxon>
        <taxon>Percolomonadidae</taxon>
        <taxon>Percolomonas</taxon>
    </lineage>
</organism>
<evidence type="ECO:0000256" key="4">
    <source>
        <dbReference type="SAM" id="MobiDB-lite"/>
    </source>
</evidence>